<gene>
    <name evidence="1" type="ORF">KIPB_014403</name>
</gene>
<reference evidence="1 2" key="1">
    <citation type="journal article" date="2018" name="PLoS ONE">
        <title>The draft genome of Kipferlia bialata reveals reductive genome evolution in fornicate parasites.</title>
        <authorList>
            <person name="Tanifuji G."/>
            <person name="Takabayashi S."/>
            <person name="Kume K."/>
            <person name="Takagi M."/>
            <person name="Nakayama T."/>
            <person name="Kamikawa R."/>
            <person name="Inagaki Y."/>
            <person name="Hashimoto T."/>
        </authorList>
    </citation>
    <scope>NUCLEOTIDE SEQUENCE [LARGE SCALE GENOMIC DNA]</scope>
    <source>
        <strain evidence="1">NY0173</strain>
    </source>
</reference>
<organism evidence="1 2">
    <name type="scientific">Kipferlia bialata</name>
    <dbReference type="NCBI Taxonomy" id="797122"/>
    <lineage>
        <taxon>Eukaryota</taxon>
        <taxon>Metamonada</taxon>
        <taxon>Carpediemonas-like organisms</taxon>
        <taxon>Kipferlia</taxon>
    </lineage>
</organism>
<keyword evidence="2" id="KW-1185">Reference proteome</keyword>
<evidence type="ECO:0000313" key="2">
    <source>
        <dbReference type="Proteomes" id="UP000265618"/>
    </source>
</evidence>
<name>A0A391P2N8_9EUKA</name>
<comment type="caution">
    <text evidence="1">The sequence shown here is derived from an EMBL/GenBank/DDBJ whole genome shotgun (WGS) entry which is preliminary data.</text>
</comment>
<dbReference type="EMBL" id="BDIP01007377">
    <property type="protein sequence ID" value="GCA64483.1"/>
    <property type="molecule type" value="Genomic_DNA"/>
</dbReference>
<protein>
    <submittedName>
        <fullName evidence="1">Uncharacterized protein</fullName>
    </submittedName>
</protein>
<dbReference type="AlphaFoldDB" id="A0A391P2N8"/>
<sequence>MIRLNIVSPLSTDHKIGAEHMPSRESLLQLDARHLEERNTLQTAYTAALLEVEEQYDAKMKEQRTMQGREREECLALLGEIDGRPCGECGARCGCSCETDYYLCPLCKQRFCDIHRDDTCVECEATYCARCLEDMPKCHACYVYAEELRCCELVEMECGKFEHIGECAYQHCNACECERYER</sequence>
<dbReference type="Proteomes" id="UP000265618">
    <property type="component" value="Unassembled WGS sequence"/>
</dbReference>
<accession>A0A391P2N8</accession>
<evidence type="ECO:0000313" key="1">
    <source>
        <dbReference type="EMBL" id="GCA64483.1"/>
    </source>
</evidence>
<proteinExistence type="predicted"/>